<dbReference type="Proteomes" id="UP001152622">
    <property type="component" value="Chromosome 3"/>
</dbReference>
<dbReference type="EMBL" id="JAINUF010000003">
    <property type="protein sequence ID" value="KAJ8368565.1"/>
    <property type="molecule type" value="Genomic_DNA"/>
</dbReference>
<keyword evidence="2" id="KW-1185">Reference proteome</keyword>
<sequence>MFRTRDAAPLDVTDARAPTGASLWETRSAHLDTRCTITPLLLAAAPQSRFCKAPASPAAAVLARGRFLGDARFV</sequence>
<dbReference type="AlphaFoldDB" id="A0A9Q1J3S1"/>
<comment type="caution">
    <text evidence="1">The sequence shown here is derived from an EMBL/GenBank/DDBJ whole genome shotgun (WGS) entry which is preliminary data.</text>
</comment>
<evidence type="ECO:0000313" key="2">
    <source>
        <dbReference type="Proteomes" id="UP001152622"/>
    </source>
</evidence>
<protein>
    <submittedName>
        <fullName evidence="1">Uncharacterized protein</fullName>
    </submittedName>
</protein>
<accession>A0A9Q1J3S1</accession>
<organism evidence="1 2">
    <name type="scientific">Synaphobranchus kaupii</name>
    <name type="common">Kaup's arrowtooth eel</name>
    <dbReference type="NCBI Taxonomy" id="118154"/>
    <lineage>
        <taxon>Eukaryota</taxon>
        <taxon>Metazoa</taxon>
        <taxon>Chordata</taxon>
        <taxon>Craniata</taxon>
        <taxon>Vertebrata</taxon>
        <taxon>Euteleostomi</taxon>
        <taxon>Actinopterygii</taxon>
        <taxon>Neopterygii</taxon>
        <taxon>Teleostei</taxon>
        <taxon>Anguilliformes</taxon>
        <taxon>Synaphobranchidae</taxon>
        <taxon>Synaphobranchus</taxon>
    </lineage>
</organism>
<proteinExistence type="predicted"/>
<gene>
    <name evidence="1" type="ORF">SKAU_G00085930</name>
</gene>
<evidence type="ECO:0000313" key="1">
    <source>
        <dbReference type="EMBL" id="KAJ8368565.1"/>
    </source>
</evidence>
<name>A0A9Q1J3S1_SYNKA</name>
<reference evidence="1" key="1">
    <citation type="journal article" date="2023" name="Science">
        <title>Genome structures resolve the early diversification of teleost fishes.</title>
        <authorList>
            <person name="Parey E."/>
            <person name="Louis A."/>
            <person name="Montfort J."/>
            <person name="Bouchez O."/>
            <person name="Roques C."/>
            <person name="Iampietro C."/>
            <person name="Lluch J."/>
            <person name="Castinel A."/>
            <person name="Donnadieu C."/>
            <person name="Desvignes T."/>
            <person name="Floi Bucao C."/>
            <person name="Jouanno E."/>
            <person name="Wen M."/>
            <person name="Mejri S."/>
            <person name="Dirks R."/>
            <person name="Jansen H."/>
            <person name="Henkel C."/>
            <person name="Chen W.J."/>
            <person name="Zahm M."/>
            <person name="Cabau C."/>
            <person name="Klopp C."/>
            <person name="Thompson A.W."/>
            <person name="Robinson-Rechavi M."/>
            <person name="Braasch I."/>
            <person name="Lecointre G."/>
            <person name="Bobe J."/>
            <person name="Postlethwait J.H."/>
            <person name="Berthelot C."/>
            <person name="Roest Crollius H."/>
            <person name="Guiguen Y."/>
        </authorList>
    </citation>
    <scope>NUCLEOTIDE SEQUENCE</scope>
    <source>
        <strain evidence="1">WJC10195</strain>
    </source>
</reference>